<dbReference type="InterPro" id="IPR029787">
    <property type="entry name" value="Nucleotide_cyclase"/>
</dbReference>
<dbReference type="PANTHER" id="PTHR45138:SF9">
    <property type="entry name" value="DIGUANYLATE CYCLASE DGCM-RELATED"/>
    <property type="match status" value="1"/>
</dbReference>
<gene>
    <name evidence="3" type="ORF">A3B50_03410</name>
</gene>
<dbReference type="PROSITE" id="PS50887">
    <property type="entry name" value="GGDEF"/>
    <property type="match status" value="1"/>
</dbReference>
<evidence type="ECO:0000313" key="3">
    <source>
        <dbReference type="EMBL" id="OGK49734.1"/>
    </source>
</evidence>
<dbReference type="AlphaFoldDB" id="A0A1F7J2A2"/>
<evidence type="ECO:0000259" key="2">
    <source>
        <dbReference type="PROSITE" id="PS50887"/>
    </source>
</evidence>
<dbReference type="InterPro" id="IPR000160">
    <property type="entry name" value="GGDEF_dom"/>
</dbReference>
<dbReference type="CDD" id="cd01949">
    <property type="entry name" value="GGDEF"/>
    <property type="match status" value="1"/>
</dbReference>
<dbReference type="SUPFAM" id="SSF55073">
    <property type="entry name" value="Nucleotide cyclase"/>
    <property type="match status" value="1"/>
</dbReference>
<dbReference type="Gene3D" id="3.30.70.270">
    <property type="match status" value="1"/>
</dbReference>
<name>A0A1F7J2A2_9BACT</name>
<dbReference type="InterPro" id="IPR043128">
    <property type="entry name" value="Rev_trsase/Diguanyl_cyclase"/>
</dbReference>
<dbReference type="NCBIfam" id="TIGR00254">
    <property type="entry name" value="GGDEF"/>
    <property type="match status" value="1"/>
</dbReference>
<sequence>MTDAQPPEQPRPDTEPATPSYILLTQNLPQILPRRFKDIAQREHLKPDDLANIYQDDPHAKHLIAQQVLRKFPRESSEENLEPELEEGVEKQPVSVLPSDWIYVSGYLHDINKIRAELGEEATVALRRWGPTVVAERIEKVLAEAQLQYATPIIMVTPEGRRDEFDCLIGGLPEDTIVKIKEQLNSAVEAEVEFGNEGKGEEKGERIKQVFESSIGVVSSIDTDDLTAEIFNNIKAKIATGGHPDPDRVTNYLRRRMLISRLEFERTVDGRSLVHTNAAEEQRESISQILTDDLERSVAEDKDLNTSLLEAKRRLNAEIIQGIALDAVQREKKGRLVAEKETNQAREESLTDSLTGLPNRRFLLGDEGETKKGKPKRTGELQRIFAEAKRMDHGLTALFIDFDNFKEVNDKYGEVETGDPVLKAVSKKLRDTLREADLLIRFGGEELVALLPESEKLPDDQLIALIERLNEAVSITELPYGIKQTISIGVASFPDGALDDPLELLRRANDAEHEAKRRGRNQFAIWNRKTPRIATLLE</sequence>
<dbReference type="Pfam" id="PF00990">
    <property type="entry name" value="GGDEF"/>
    <property type="match status" value="1"/>
</dbReference>
<dbReference type="SMART" id="SM00267">
    <property type="entry name" value="GGDEF"/>
    <property type="match status" value="1"/>
</dbReference>
<organism evidence="3 4">
    <name type="scientific">Candidatus Roizmanbacteria bacterium RIFCSPLOWO2_01_FULL_40_42</name>
    <dbReference type="NCBI Taxonomy" id="1802066"/>
    <lineage>
        <taxon>Bacteria</taxon>
        <taxon>Candidatus Roizmaniibacteriota</taxon>
    </lineage>
</organism>
<reference evidence="3 4" key="1">
    <citation type="journal article" date="2016" name="Nat. Commun.">
        <title>Thousands of microbial genomes shed light on interconnected biogeochemical processes in an aquifer system.</title>
        <authorList>
            <person name="Anantharaman K."/>
            <person name="Brown C.T."/>
            <person name="Hug L.A."/>
            <person name="Sharon I."/>
            <person name="Castelle C.J."/>
            <person name="Probst A.J."/>
            <person name="Thomas B.C."/>
            <person name="Singh A."/>
            <person name="Wilkins M.J."/>
            <person name="Karaoz U."/>
            <person name="Brodie E.L."/>
            <person name="Williams K.H."/>
            <person name="Hubbard S.S."/>
            <person name="Banfield J.F."/>
        </authorList>
    </citation>
    <scope>NUCLEOTIDE SEQUENCE [LARGE SCALE GENOMIC DNA]</scope>
</reference>
<proteinExistence type="predicted"/>
<dbReference type="GO" id="GO:0052621">
    <property type="term" value="F:diguanylate cyclase activity"/>
    <property type="evidence" value="ECO:0007669"/>
    <property type="project" value="TreeGrafter"/>
</dbReference>
<protein>
    <recommendedName>
        <fullName evidence="2">GGDEF domain-containing protein</fullName>
    </recommendedName>
</protein>
<comment type="caution">
    <text evidence="3">The sequence shown here is derived from an EMBL/GenBank/DDBJ whole genome shotgun (WGS) entry which is preliminary data.</text>
</comment>
<feature type="region of interest" description="Disordered" evidence="1">
    <location>
        <begin position="1"/>
        <end position="20"/>
    </location>
</feature>
<dbReference type="InterPro" id="IPR050469">
    <property type="entry name" value="Diguanylate_Cyclase"/>
</dbReference>
<dbReference type="EMBL" id="MGAQ01000027">
    <property type="protein sequence ID" value="OGK49734.1"/>
    <property type="molecule type" value="Genomic_DNA"/>
</dbReference>
<evidence type="ECO:0000256" key="1">
    <source>
        <dbReference type="SAM" id="MobiDB-lite"/>
    </source>
</evidence>
<evidence type="ECO:0000313" key="4">
    <source>
        <dbReference type="Proteomes" id="UP000178558"/>
    </source>
</evidence>
<dbReference type="PANTHER" id="PTHR45138">
    <property type="entry name" value="REGULATORY COMPONENTS OF SENSORY TRANSDUCTION SYSTEM"/>
    <property type="match status" value="1"/>
</dbReference>
<accession>A0A1F7J2A2</accession>
<dbReference type="Proteomes" id="UP000178558">
    <property type="component" value="Unassembled WGS sequence"/>
</dbReference>
<feature type="domain" description="GGDEF" evidence="2">
    <location>
        <begin position="393"/>
        <end position="528"/>
    </location>
</feature>